<organism evidence="1 2">
    <name type="scientific">Alistipes finegoldii</name>
    <dbReference type="NCBI Taxonomy" id="214856"/>
    <lineage>
        <taxon>Bacteria</taxon>
        <taxon>Pseudomonadati</taxon>
        <taxon>Bacteroidota</taxon>
        <taxon>Bacteroidia</taxon>
        <taxon>Bacteroidales</taxon>
        <taxon>Rikenellaceae</taxon>
        <taxon>Alistipes</taxon>
    </lineage>
</organism>
<gene>
    <name evidence="1" type="ORF">RVH17_02895</name>
</gene>
<proteinExistence type="predicted"/>
<evidence type="ECO:0000313" key="1">
    <source>
        <dbReference type="EMBL" id="MDU0259066.1"/>
    </source>
</evidence>
<dbReference type="AlphaFoldDB" id="A0AAE4RWR5"/>
<reference evidence="1" key="1">
    <citation type="submission" date="2023-10" db="EMBL/GenBank/DDBJ databases">
        <title>Genome Sequence of the Bacteria from From Gut Wall in Crohn's Disease.</title>
        <authorList>
            <person name="Rodriguez-Palacios A."/>
        </authorList>
    </citation>
    <scope>NUCLEOTIDE SEQUENCE</scope>
    <source>
        <strain evidence="1">CavFT-hAR58</strain>
    </source>
</reference>
<name>A0AAE4RWR5_9BACT</name>
<protein>
    <recommendedName>
        <fullName evidence="3">Helix-turn-helix domain-containing protein</fullName>
    </recommendedName>
</protein>
<dbReference type="EMBL" id="JAWDES010000004">
    <property type="protein sequence ID" value="MDU0259066.1"/>
    <property type="molecule type" value="Genomic_DNA"/>
</dbReference>
<dbReference type="RefSeq" id="WP_237958842.1">
    <property type="nucleotide sequence ID" value="NZ_JAKNDZ010000006.1"/>
</dbReference>
<sequence>MLEIKLFYDWLETHELSAMGISLWHALMQVASRSGWREELQISLSTLIGRTSLSRTTIYKERENLKRYGLIDYRGLGGRCAGIYVIKSFESRVVSVSRTQTGTRMKEIEELMYSDASVMRTQAGTQIGNIYRLNYTNAGKEIQETEVAGTPVPVSMNTFFAKRKKVAHKKEKSISPLFDAEKWSERIDEAWRSVMRTWLEYKRSRRERYKSEISARKCLTQLQHLSNSDIQTAQQIIDRSIANNWAGLFPLQPAQPARGQHPGQIIHPTTDERTRRLLEKLDRK</sequence>
<evidence type="ECO:0008006" key="3">
    <source>
        <dbReference type="Google" id="ProtNLM"/>
    </source>
</evidence>
<accession>A0AAE4RWR5</accession>
<comment type="caution">
    <text evidence="1">The sequence shown here is derived from an EMBL/GenBank/DDBJ whole genome shotgun (WGS) entry which is preliminary data.</text>
</comment>
<evidence type="ECO:0000313" key="2">
    <source>
        <dbReference type="Proteomes" id="UP001181347"/>
    </source>
</evidence>
<dbReference type="Proteomes" id="UP001181347">
    <property type="component" value="Unassembled WGS sequence"/>
</dbReference>